<keyword evidence="3" id="KW-0804">Transcription</keyword>
<dbReference type="EMBL" id="CP047591">
    <property type="protein sequence ID" value="QHI73118.1"/>
    <property type="molecule type" value="Genomic_DNA"/>
</dbReference>
<evidence type="ECO:0000313" key="5">
    <source>
        <dbReference type="EMBL" id="QHI73118.1"/>
    </source>
</evidence>
<dbReference type="InterPro" id="IPR036388">
    <property type="entry name" value="WH-like_DNA-bd_sf"/>
</dbReference>
<dbReference type="PROSITE" id="PS50043">
    <property type="entry name" value="HTH_LUXR_2"/>
    <property type="match status" value="1"/>
</dbReference>
<organism evidence="5 6">
    <name type="scientific">Aminipila terrae</name>
    <dbReference type="NCBI Taxonomy" id="2697030"/>
    <lineage>
        <taxon>Bacteria</taxon>
        <taxon>Bacillati</taxon>
        <taxon>Bacillota</taxon>
        <taxon>Clostridia</taxon>
        <taxon>Peptostreptococcales</taxon>
        <taxon>Anaerovoracaceae</taxon>
        <taxon>Aminipila</taxon>
    </lineage>
</organism>
<keyword evidence="1" id="KW-0805">Transcription regulation</keyword>
<dbReference type="PANTHER" id="PTHR44688">
    <property type="entry name" value="DNA-BINDING TRANSCRIPTIONAL ACTIVATOR DEVR_DOSR"/>
    <property type="match status" value="1"/>
</dbReference>
<dbReference type="Pfam" id="PF17874">
    <property type="entry name" value="TPR_MalT"/>
    <property type="match status" value="1"/>
</dbReference>
<name>A0A6P1MM07_9FIRM</name>
<protein>
    <recommendedName>
        <fullName evidence="4">HTH luxR-type domain-containing protein</fullName>
    </recommendedName>
</protein>
<evidence type="ECO:0000256" key="3">
    <source>
        <dbReference type="ARBA" id="ARBA00023163"/>
    </source>
</evidence>
<evidence type="ECO:0000313" key="6">
    <source>
        <dbReference type="Proteomes" id="UP000463883"/>
    </source>
</evidence>
<dbReference type="InterPro" id="IPR019734">
    <property type="entry name" value="TPR_rpt"/>
</dbReference>
<feature type="domain" description="HTH luxR-type" evidence="4">
    <location>
        <begin position="734"/>
        <end position="799"/>
    </location>
</feature>
<dbReference type="Proteomes" id="UP000463883">
    <property type="component" value="Chromosome"/>
</dbReference>
<dbReference type="SUPFAM" id="SSF48452">
    <property type="entry name" value="TPR-like"/>
    <property type="match status" value="2"/>
</dbReference>
<dbReference type="InterPro" id="IPR011990">
    <property type="entry name" value="TPR-like_helical_dom_sf"/>
</dbReference>
<dbReference type="PRINTS" id="PR00038">
    <property type="entry name" value="HTHLUXR"/>
</dbReference>
<evidence type="ECO:0000259" key="4">
    <source>
        <dbReference type="PROSITE" id="PS50043"/>
    </source>
</evidence>
<gene>
    <name evidence="5" type="ORF">Ami3637_12570</name>
</gene>
<sequence length="802" mass="93612">MTDKNIVPEIPPNMVFRPRLQKIFEDNYKLRRIIYVSAYMGWGKTTAVVEWLTEKKRDAVWFCLEDQIKQTVINSLLTEMNGNSSDRIIVIDNYNLLDEKELEYMNLIITQSNRRFIIISRAELPKMLSVYVGLSVHLIGIDQLRFYESEIVEYFEKWNVSLSDQEISQLNSNQKGWVGSYRYTASLMQAMGESYNRKIQLKALECIYQYLDVELLDKLDRVEKKVMLTVGCFDRLTGEQADLLLDSPNAHKILERFTRRGCFFTFLLPDVYVQHPFFKEYLTYTRSRFLAEDEIAEIYKTAARYFEKKKDTARALECYMNAKEYDGVIRILIQLSKYEVGQTDLWKNRSYYYRLPEELIKKEPALCCGMAMLGIISFHLEQANKWQAYLEEQLKILPENTPERTEVYEKLAYLSIAMPNTSMVNFLNTMKNWAKKVKYEDLQMQKANITWNSPSVANGGRDFTPWLKKAKWIKRPMDAVVIALYGDYGIGVLDVAVAECYYQQDKIQEALVQVISAVSYIEQKGSIIILFAAMTVQMMIMMLLGEIATAKPMLENMRDKITSAKAYFLYPSLEAVCAWVAMYENNYERVEYWLKNDAPDENATFSTLDIFRYNVKLRGYILFEKYYLAIGLAEKLRTVCIAFHRNMDLAQLDMLLAIVYHRMGQKDKAEEYLTEALIRGEKYGYIRLFADEGESLYKILKNFKERPSISKKYLKQVKEATKKIAVLYPSYMILPNNQDKLSASETEVLNLMALGKANNEIADYLNISLNTVKFHIKNIYSKLGVNNRFQAVHTARDKRIIK</sequence>
<evidence type="ECO:0000256" key="2">
    <source>
        <dbReference type="ARBA" id="ARBA00023125"/>
    </source>
</evidence>
<dbReference type="SUPFAM" id="SSF46894">
    <property type="entry name" value="C-terminal effector domain of the bipartite response regulators"/>
    <property type="match status" value="1"/>
</dbReference>
<dbReference type="PROSITE" id="PS00622">
    <property type="entry name" value="HTH_LUXR_1"/>
    <property type="match status" value="1"/>
</dbReference>
<dbReference type="KEGG" id="amic:Ami3637_12570"/>
<dbReference type="InterPro" id="IPR000792">
    <property type="entry name" value="Tscrpt_reg_LuxR_C"/>
</dbReference>
<dbReference type="SMART" id="SM00421">
    <property type="entry name" value="HTH_LUXR"/>
    <property type="match status" value="1"/>
</dbReference>
<dbReference type="GO" id="GO:0006355">
    <property type="term" value="P:regulation of DNA-templated transcription"/>
    <property type="evidence" value="ECO:0007669"/>
    <property type="project" value="InterPro"/>
</dbReference>
<keyword evidence="2" id="KW-0238">DNA-binding</keyword>
<dbReference type="RefSeq" id="WP_162362884.1">
    <property type="nucleotide sequence ID" value="NZ_CP047591.1"/>
</dbReference>
<dbReference type="InterPro" id="IPR016032">
    <property type="entry name" value="Sig_transdc_resp-reg_C-effctor"/>
</dbReference>
<dbReference type="CDD" id="cd06170">
    <property type="entry name" value="LuxR_C_like"/>
    <property type="match status" value="1"/>
</dbReference>
<dbReference type="SMART" id="SM00028">
    <property type="entry name" value="TPR"/>
    <property type="match status" value="2"/>
</dbReference>
<dbReference type="InterPro" id="IPR059106">
    <property type="entry name" value="WHD_MalT"/>
</dbReference>
<dbReference type="Pfam" id="PF25873">
    <property type="entry name" value="WHD_MalT"/>
    <property type="match status" value="1"/>
</dbReference>
<dbReference type="Pfam" id="PF00196">
    <property type="entry name" value="GerE"/>
    <property type="match status" value="1"/>
</dbReference>
<dbReference type="Gene3D" id="1.10.10.10">
    <property type="entry name" value="Winged helix-like DNA-binding domain superfamily/Winged helix DNA-binding domain"/>
    <property type="match status" value="1"/>
</dbReference>
<dbReference type="GO" id="GO:0003677">
    <property type="term" value="F:DNA binding"/>
    <property type="evidence" value="ECO:0007669"/>
    <property type="project" value="UniProtKB-KW"/>
</dbReference>
<dbReference type="PANTHER" id="PTHR44688:SF16">
    <property type="entry name" value="DNA-BINDING TRANSCRIPTIONAL ACTIVATOR DEVR_DOSR"/>
    <property type="match status" value="1"/>
</dbReference>
<accession>A0A6P1MM07</accession>
<reference evidence="5 6" key="1">
    <citation type="submission" date="2020-01" db="EMBL/GenBank/DDBJ databases">
        <title>Genomic analysis of Aminipila sp. CBA3637.</title>
        <authorList>
            <person name="Kim Y.B."/>
            <person name="Roh S.W."/>
        </authorList>
    </citation>
    <scope>NUCLEOTIDE SEQUENCE [LARGE SCALE GENOMIC DNA]</scope>
    <source>
        <strain evidence="5 6">CBA3637</strain>
    </source>
</reference>
<dbReference type="AlphaFoldDB" id="A0A6P1MM07"/>
<dbReference type="InterPro" id="IPR041617">
    <property type="entry name" value="TPR_MalT"/>
</dbReference>
<evidence type="ECO:0000256" key="1">
    <source>
        <dbReference type="ARBA" id="ARBA00023015"/>
    </source>
</evidence>
<proteinExistence type="predicted"/>
<keyword evidence="6" id="KW-1185">Reference proteome</keyword>
<dbReference type="Gene3D" id="1.25.40.10">
    <property type="entry name" value="Tetratricopeptide repeat domain"/>
    <property type="match status" value="1"/>
</dbReference>